<keyword evidence="2" id="KW-1185">Reference proteome</keyword>
<accession>D5GAW1</accession>
<evidence type="ECO:0000313" key="2">
    <source>
        <dbReference type="Proteomes" id="UP000006911"/>
    </source>
</evidence>
<organism evidence="1 2">
    <name type="scientific">Tuber melanosporum (strain Mel28)</name>
    <name type="common">Perigord black truffle</name>
    <dbReference type="NCBI Taxonomy" id="656061"/>
    <lineage>
        <taxon>Eukaryota</taxon>
        <taxon>Fungi</taxon>
        <taxon>Dikarya</taxon>
        <taxon>Ascomycota</taxon>
        <taxon>Pezizomycotina</taxon>
        <taxon>Pezizomycetes</taxon>
        <taxon>Pezizales</taxon>
        <taxon>Tuberaceae</taxon>
        <taxon>Tuber</taxon>
    </lineage>
</organism>
<dbReference type="AlphaFoldDB" id="D5GAW1"/>
<dbReference type="Proteomes" id="UP000006911">
    <property type="component" value="Unassembled WGS sequence"/>
</dbReference>
<sequence length="30" mass="3581">MRIMENLLIYANGRMRTCRQTSYNNTTISE</sequence>
<dbReference type="EMBL" id="FN430086">
    <property type="protein sequence ID" value="CAZ81654.1"/>
    <property type="molecule type" value="Genomic_DNA"/>
</dbReference>
<dbReference type="GeneID" id="9187822"/>
<dbReference type="InParanoid" id="D5GAW1"/>
<proteinExistence type="predicted"/>
<dbReference type="RefSeq" id="XP_002837463.1">
    <property type="nucleotide sequence ID" value="XM_002837417.1"/>
</dbReference>
<name>D5GAW1_TUBMM</name>
<gene>
    <name evidence="1" type="ORF">GSTUM_00005332001</name>
</gene>
<dbReference type="HOGENOM" id="CLU_3406594_0_0_1"/>
<evidence type="ECO:0000313" key="1">
    <source>
        <dbReference type="EMBL" id="CAZ81654.1"/>
    </source>
</evidence>
<dbReference type="KEGG" id="tml:GSTUM_00005332001"/>
<protein>
    <submittedName>
        <fullName evidence="1">(Perigord truffle) hypothetical protein</fullName>
    </submittedName>
</protein>
<reference evidence="1 2" key="1">
    <citation type="journal article" date="2010" name="Nature">
        <title>Perigord black truffle genome uncovers evolutionary origins and mechanisms of symbiosis.</title>
        <authorList>
            <person name="Martin F."/>
            <person name="Kohler A."/>
            <person name="Murat C."/>
            <person name="Balestrini R."/>
            <person name="Coutinho P.M."/>
            <person name="Jaillon O."/>
            <person name="Montanini B."/>
            <person name="Morin E."/>
            <person name="Noel B."/>
            <person name="Percudani R."/>
            <person name="Porcel B."/>
            <person name="Rubini A."/>
            <person name="Amicucci A."/>
            <person name="Amselem J."/>
            <person name="Anthouard V."/>
            <person name="Arcioni S."/>
            <person name="Artiguenave F."/>
            <person name="Aury J.M."/>
            <person name="Ballario P."/>
            <person name="Bolchi A."/>
            <person name="Brenna A."/>
            <person name="Brun A."/>
            <person name="Buee M."/>
            <person name="Cantarel B."/>
            <person name="Chevalier G."/>
            <person name="Couloux A."/>
            <person name="Da Silva C."/>
            <person name="Denoeud F."/>
            <person name="Duplessis S."/>
            <person name="Ghignone S."/>
            <person name="Hilselberger B."/>
            <person name="Iotti M."/>
            <person name="Marcais B."/>
            <person name="Mello A."/>
            <person name="Miranda M."/>
            <person name="Pacioni G."/>
            <person name="Quesneville H."/>
            <person name="Riccioni C."/>
            <person name="Ruotolo R."/>
            <person name="Splivallo R."/>
            <person name="Stocchi V."/>
            <person name="Tisserant E."/>
            <person name="Viscomi A.R."/>
            <person name="Zambonelli A."/>
            <person name="Zampieri E."/>
            <person name="Henrissat B."/>
            <person name="Lebrun M.H."/>
            <person name="Paolocci F."/>
            <person name="Bonfante P."/>
            <person name="Ottonello S."/>
            <person name="Wincker P."/>
        </authorList>
    </citation>
    <scope>NUCLEOTIDE SEQUENCE [LARGE SCALE GENOMIC DNA]</scope>
    <source>
        <strain evidence="1 2">Mel28</strain>
    </source>
</reference>